<dbReference type="PANTHER" id="PTHR42883">
    <property type="entry name" value="GLUCOSE-1-PHOSPHATE THYMIDYLTRANSFERASE"/>
    <property type="match status" value="1"/>
</dbReference>
<dbReference type="EMBL" id="VYTZ01000006">
    <property type="protein sequence ID" value="KAA9377527.1"/>
    <property type="molecule type" value="Genomic_DNA"/>
</dbReference>
<accession>A0A5J5K0L5</accession>
<dbReference type="InterPro" id="IPR005835">
    <property type="entry name" value="NTP_transferase_dom"/>
</dbReference>
<dbReference type="Pfam" id="PF00483">
    <property type="entry name" value="NTP_transferase"/>
    <property type="match status" value="1"/>
</dbReference>
<organism evidence="2 3">
    <name type="scientific">Microbispora cellulosiformans</name>
    <dbReference type="NCBI Taxonomy" id="2614688"/>
    <lineage>
        <taxon>Bacteria</taxon>
        <taxon>Bacillati</taxon>
        <taxon>Actinomycetota</taxon>
        <taxon>Actinomycetes</taxon>
        <taxon>Streptosporangiales</taxon>
        <taxon>Streptosporangiaceae</taxon>
        <taxon>Microbispora</taxon>
    </lineage>
</organism>
<feature type="domain" description="Nucleotidyl transferase" evidence="1">
    <location>
        <begin position="2"/>
        <end position="235"/>
    </location>
</feature>
<dbReference type="GO" id="GO:0008879">
    <property type="term" value="F:glucose-1-phosphate thymidylyltransferase activity"/>
    <property type="evidence" value="ECO:0007669"/>
    <property type="project" value="UniProtKB-EC"/>
</dbReference>
<dbReference type="Gene3D" id="3.90.550.10">
    <property type="entry name" value="Spore Coat Polysaccharide Biosynthesis Protein SpsA, Chain A"/>
    <property type="match status" value="1"/>
</dbReference>
<dbReference type="PANTHER" id="PTHR42883:SF2">
    <property type="entry name" value="THYMIDYLYLTRANSFERASE"/>
    <property type="match status" value="1"/>
</dbReference>
<keyword evidence="2" id="KW-0808">Transferase</keyword>
<dbReference type="RefSeq" id="WP_150934720.1">
    <property type="nucleotide sequence ID" value="NZ_VYTZ01000006.1"/>
</dbReference>
<comment type="caution">
    <text evidence="2">The sequence shown here is derived from an EMBL/GenBank/DDBJ whole genome shotgun (WGS) entry which is preliminary data.</text>
</comment>
<keyword evidence="3" id="KW-1185">Reference proteome</keyword>
<dbReference type="AlphaFoldDB" id="A0A5J5K0L5"/>
<dbReference type="CDD" id="cd04189">
    <property type="entry name" value="G1P_TT_long"/>
    <property type="match status" value="1"/>
</dbReference>
<reference evidence="2 3" key="1">
    <citation type="submission" date="2019-09" db="EMBL/GenBank/DDBJ databases">
        <title>Screening of Novel Bioactive Compounds from Soil-Associated.</title>
        <authorList>
            <person name="Gong X."/>
        </authorList>
    </citation>
    <scope>NUCLEOTIDE SEQUENCE [LARGE SCALE GENOMIC DNA]</scope>
    <source>
        <strain evidence="2 3">Gxj-6</strain>
    </source>
</reference>
<dbReference type="Proteomes" id="UP000327011">
    <property type="component" value="Unassembled WGS sequence"/>
</dbReference>
<dbReference type="NCBIfam" id="TIGR01208">
    <property type="entry name" value="rmlA_long"/>
    <property type="match status" value="1"/>
</dbReference>
<gene>
    <name evidence="2" type="ORF">F5972_17985</name>
</gene>
<dbReference type="InterPro" id="IPR029044">
    <property type="entry name" value="Nucleotide-diphossugar_trans"/>
</dbReference>
<dbReference type="Gene3D" id="2.160.10.10">
    <property type="entry name" value="Hexapeptide repeat proteins"/>
    <property type="match status" value="1"/>
</dbReference>
<sequence length="355" mass="37779">MKALVLAGGKGSRLRPLTHTSAKQLVPVANKPVLFYGLEAIRDAGITSVGIILGDTGREVRDAVGDGSAFGLDVTYIEQEAPLGLAHCVLIAREFLADEPFVMYLGDNFLVDGITGLVDAFRAAGCDARILLTRVAEPQFYGVAELGPDGEIVGLQEKPEFPRSDLAIVGVYTFSPAIHEAVRAIRPSARGELEITDAIKWLIDTGRSVQSHFVTGYWKDTGRLEDMLECNRMVLEAIEPDVGGSVDGLSDITGRVVIAPGAVVERSVIRGPAVIGADTKIIGSYVGPYTSIGEGCVLDDAEVDYSIVLGESAIRGVSGLTHSLIGRYVEVTRATGVPNTYQLMVGDHSKVQVRA</sequence>
<dbReference type="InterPro" id="IPR005908">
    <property type="entry name" value="G1P_thy_trans_l"/>
</dbReference>
<dbReference type="EC" id="2.7.7.24" evidence="2"/>
<evidence type="ECO:0000259" key="1">
    <source>
        <dbReference type="Pfam" id="PF00483"/>
    </source>
</evidence>
<evidence type="ECO:0000313" key="2">
    <source>
        <dbReference type="EMBL" id="KAA9377527.1"/>
    </source>
</evidence>
<keyword evidence="2" id="KW-0548">Nucleotidyltransferase</keyword>
<dbReference type="SUPFAM" id="SSF53448">
    <property type="entry name" value="Nucleotide-diphospho-sugar transferases"/>
    <property type="match status" value="1"/>
</dbReference>
<name>A0A5J5K0L5_9ACTN</name>
<protein>
    <submittedName>
        <fullName evidence="2">Glucose-1-phosphate thymidylyltransferase</fullName>
        <ecNumber evidence="2">2.7.7.24</ecNumber>
    </submittedName>
</protein>
<proteinExistence type="predicted"/>
<evidence type="ECO:0000313" key="3">
    <source>
        <dbReference type="Proteomes" id="UP000327011"/>
    </source>
</evidence>